<dbReference type="RefSeq" id="WP_086439936.1">
    <property type="nucleotide sequence ID" value="NZ_CP035055.1"/>
</dbReference>
<comment type="subcellular location">
    <subcellularLocation>
        <location evidence="1">Membrane</location>
        <topology evidence="1">Multi-pass membrane protein</topology>
    </subcellularLocation>
</comment>
<keyword evidence="3 6" id="KW-0812">Transmembrane</keyword>
<organism evidence="7 8">
    <name type="scientific">Limosilactobacillus fermentum</name>
    <name type="common">Lactobacillus fermentum</name>
    <dbReference type="NCBI Taxonomy" id="1613"/>
    <lineage>
        <taxon>Bacteria</taxon>
        <taxon>Bacillati</taxon>
        <taxon>Bacillota</taxon>
        <taxon>Bacilli</taxon>
        <taxon>Lactobacillales</taxon>
        <taxon>Lactobacillaceae</taxon>
        <taxon>Limosilactobacillus</taxon>
    </lineage>
</organism>
<comment type="similarity">
    <text evidence="2">Belongs to the purine-cytosine permease (2.A.39) family.</text>
</comment>
<dbReference type="Gene3D" id="1.10.4160.10">
    <property type="entry name" value="Hydantoin permease"/>
    <property type="match status" value="1"/>
</dbReference>
<keyword evidence="5 6" id="KW-0472">Membrane</keyword>
<sequence>MTEQTTSIQQKKYDVAEDLQPNSPAKRNIGPFSYMSMWLGDGFNIGNITLGSSIVVAGVATMNLIQTITAAAVAIMLIAVVFILNDRFGYRTGVPYVMQLRMSFGEKGAKWASLLRGIPGIVWFGFQSWTGALALGQIFRILTHGKFSNVWVCFIVFVIFQVLLALKGFKSIKIVSEIISVIVMIGFLVVLYSLLSNEWGAISQNLVHKPGSWGGTFWGFVVAFLGNYTAIILSAADYSREVKAGYSDVKRFFLYFTPIFLAYGATIVTGAMLAAVTGISSPVNAIAKLFDSNGFILAIEGFIVLGVITTNMVANIMPPAYVISSLFKVPQGISVALIGLLGILSCPWILVQDSSSAGLDMFIKAYSIFLGPVTAILIIEYYVIRKHFVDLDKLYDSKNMVPYSPNAPIALFTGAAAAFAFSNVSWLVGFFVGGLVYWLLAKYRPQGNRVQF</sequence>
<feature type="transmembrane region" description="Helical" evidence="6">
    <location>
        <begin position="215"/>
        <end position="236"/>
    </location>
</feature>
<proteinExistence type="inferred from homology"/>
<evidence type="ECO:0000256" key="1">
    <source>
        <dbReference type="ARBA" id="ARBA00004141"/>
    </source>
</evidence>
<dbReference type="InterPro" id="IPR045225">
    <property type="entry name" value="Uracil/uridine/allantoin_perm"/>
</dbReference>
<evidence type="ECO:0000256" key="2">
    <source>
        <dbReference type="ARBA" id="ARBA00008974"/>
    </source>
</evidence>
<evidence type="ECO:0000256" key="3">
    <source>
        <dbReference type="ARBA" id="ARBA00022692"/>
    </source>
</evidence>
<dbReference type="CDD" id="cd10323">
    <property type="entry name" value="SLC-NCS1sbd"/>
    <property type="match status" value="1"/>
</dbReference>
<dbReference type="GO" id="GO:0015205">
    <property type="term" value="F:nucleobase transmembrane transporter activity"/>
    <property type="evidence" value="ECO:0007669"/>
    <property type="project" value="TreeGrafter"/>
</dbReference>
<feature type="transmembrane region" description="Helical" evidence="6">
    <location>
        <begin position="64"/>
        <end position="84"/>
    </location>
</feature>
<feature type="transmembrane region" description="Helical" evidence="6">
    <location>
        <begin position="252"/>
        <end position="275"/>
    </location>
</feature>
<feature type="transmembrane region" description="Helical" evidence="6">
    <location>
        <begin position="178"/>
        <end position="195"/>
    </location>
</feature>
<evidence type="ECO:0000313" key="8">
    <source>
        <dbReference type="Proteomes" id="UP001218104"/>
    </source>
</evidence>
<evidence type="ECO:0000256" key="5">
    <source>
        <dbReference type="ARBA" id="ARBA00023136"/>
    </source>
</evidence>
<feature type="transmembrane region" description="Helical" evidence="6">
    <location>
        <begin position="426"/>
        <end position="443"/>
    </location>
</feature>
<keyword evidence="4 6" id="KW-1133">Transmembrane helix</keyword>
<dbReference type="AlphaFoldDB" id="A0AAJ5ZV27"/>
<feature type="transmembrane region" description="Helical" evidence="6">
    <location>
        <begin position="363"/>
        <end position="383"/>
    </location>
</feature>
<feature type="transmembrane region" description="Helical" evidence="6">
    <location>
        <begin position="329"/>
        <end position="351"/>
    </location>
</feature>
<dbReference type="Pfam" id="PF02133">
    <property type="entry name" value="Transp_cyt_pur"/>
    <property type="match status" value="1"/>
</dbReference>
<feature type="transmembrane region" description="Helical" evidence="6">
    <location>
        <begin position="120"/>
        <end position="142"/>
    </location>
</feature>
<feature type="transmembrane region" description="Helical" evidence="6">
    <location>
        <begin position="295"/>
        <end position="317"/>
    </location>
</feature>
<dbReference type="PANTHER" id="PTHR30618">
    <property type="entry name" value="NCS1 FAMILY PURINE/PYRIMIDINE TRANSPORTER"/>
    <property type="match status" value="1"/>
</dbReference>
<gene>
    <name evidence="7" type="ORF">P8634_01000</name>
</gene>
<accession>A0AAJ5ZV27</accession>
<name>A0AAJ5ZV27_LIMFE</name>
<evidence type="ECO:0000313" key="7">
    <source>
        <dbReference type="EMBL" id="WFR89367.1"/>
    </source>
</evidence>
<protein>
    <submittedName>
        <fullName evidence="7">NCS1 family transporter</fullName>
    </submittedName>
</protein>
<feature type="transmembrane region" description="Helical" evidence="6">
    <location>
        <begin position="148"/>
        <end position="166"/>
    </location>
</feature>
<reference evidence="7" key="1">
    <citation type="submission" date="2023-04" db="EMBL/GenBank/DDBJ databases">
        <title>Genomic of Limosilactobacillus fermentum MSJK0025.</title>
        <authorList>
            <person name="Yang S."/>
        </authorList>
    </citation>
    <scope>NUCLEOTIDE SEQUENCE</scope>
    <source>
        <strain evidence="7">MSJK0025</strain>
    </source>
</reference>
<evidence type="ECO:0000256" key="4">
    <source>
        <dbReference type="ARBA" id="ARBA00022989"/>
    </source>
</evidence>
<dbReference type="InterPro" id="IPR001248">
    <property type="entry name" value="Pur-cyt_permease"/>
</dbReference>
<dbReference type="GO" id="GO:0005886">
    <property type="term" value="C:plasma membrane"/>
    <property type="evidence" value="ECO:0007669"/>
    <property type="project" value="TreeGrafter"/>
</dbReference>
<evidence type="ECO:0000256" key="6">
    <source>
        <dbReference type="SAM" id="Phobius"/>
    </source>
</evidence>
<dbReference type="Proteomes" id="UP001218104">
    <property type="component" value="Chromosome"/>
</dbReference>
<dbReference type="EMBL" id="CP121468">
    <property type="protein sequence ID" value="WFR89367.1"/>
    <property type="molecule type" value="Genomic_DNA"/>
</dbReference>
<dbReference type="PANTHER" id="PTHR30618:SF0">
    <property type="entry name" value="PURINE-URACIL PERMEASE NCS1"/>
    <property type="match status" value="1"/>
</dbReference>